<feature type="compositionally biased region" description="Polar residues" evidence="1">
    <location>
        <begin position="260"/>
        <end position="269"/>
    </location>
</feature>
<organism evidence="2 3">
    <name type="scientific">Elsinoe australis</name>
    <dbReference type="NCBI Taxonomy" id="40998"/>
    <lineage>
        <taxon>Eukaryota</taxon>
        <taxon>Fungi</taxon>
        <taxon>Dikarya</taxon>
        <taxon>Ascomycota</taxon>
        <taxon>Pezizomycotina</taxon>
        <taxon>Dothideomycetes</taxon>
        <taxon>Dothideomycetidae</taxon>
        <taxon>Myriangiales</taxon>
        <taxon>Elsinoaceae</taxon>
        <taxon>Elsinoe</taxon>
    </lineage>
</organism>
<protein>
    <submittedName>
        <fullName evidence="2">Uncharacterized protein</fullName>
    </submittedName>
</protein>
<feature type="compositionally biased region" description="Low complexity" evidence="1">
    <location>
        <begin position="43"/>
        <end position="52"/>
    </location>
</feature>
<evidence type="ECO:0000313" key="2">
    <source>
        <dbReference type="EMBL" id="TKX26947.1"/>
    </source>
</evidence>
<gene>
    <name evidence="2" type="ORF">C1H76_0701</name>
</gene>
<feature type="compositionally biased region" description="Polar residues" evidence="1">
    <location>
        <begin position="193"/>
        <end position="203"/>
    </location>
</feature>
<evidence type="ECO:0000256" key="1">
    <source>
        <dbReference type="SAM" id="MobiDB-lite"/>
    </source>
</evidence>
<comment type="caution">
    <text evidence="2">The sequence shown here is derived from an EMBL/GenBank/DDBJ whole genome shotgun (WGS) entry which is preliminary data.</text>
</comment>
<proteinExistence type="predicted"/>
<feature type="region of interest" description="Disordered" evidence="1">
    <location>
        <begin position="1"/>
        <end position="116"/>
    </location>
</feature>
<feature type="compositionally biased region" description="Polar residues" evidence="1">
    <location>
        <begin position="281"/>
        <end position="290"/>
    </location>
</feature>
<dbReference type="AlphaFoldDB" id="A0A4U7BFM6"/>
<feature type="compositionally biased region" description="Basic residues" evidence="1">
    <location>
        <begin position="320"/>
        <end position="339"/>
    </location>
</feature>
<evidence type="ECO:0000313" key="3">
    <source>
        <dbReference type="Proteomes" id="UP000308133"/>
    </source>
</evidence>
<feature type="region of interest" description="Disordered" evidence="1">
    <location>
        <begin position="248"/>
        <end position="346"/>
    </location>
</feature>
<accession>A0A4U7BFM6</accession>
<name>A0A4U7BFM6_9PEZI</name>
<dbReference type="EMBL" id="PTQR01000009">
    <property type="protein sequence ID" value="TKX26947.1"/>
    <property type="molecule type" value="Genomic_DNA"/>
</dbReference>
<reference evidence="2 3" key="1">
    <citation type="submission" date="2018-02" db="EMBL/GenBank/DDBJ databases">
        <title>Draft genome sequences of Elsinoe sp., causing black scab on jojoba.</title>
        <authorList>
            <person name="Stodart B."/>
            <person name="Jeffress S."/>
            <person name="Ash G."/>
            <person name="Arun Chinnappa K."/>
        </authorList>
    </citation>
    <scope>NUCLEOTIDE SEQUENCE [LARGE SCALE GENOMIC DNA]</scope>
    <source>
        <strain evidence="2 3">Hillstone_2</strain>
    </source>
</reference>
<sequence>METSAQGGQHRGVRSNPSANEMRPSASRTNNTRSEESWIEIGSQPSSSSLSSAADDIVTTGLRIEHDVAARRRRRHRNQPSTSDPRRANHNAIVGDTSSQEEYEESESESDRVMTSSNEGLVIGQHQMNEEDGMTSDDENRTAVNYPIRRTTQTAFTPQPNAFSHPPASRGMRHASEPCPGSYFPQMPARSANRPTTRHSFSTQDHHPHAPYNAMSPSQNAVAHHEATLRASLSTLLSCAAAARGLPKLKTPQPSAPAVQPSNRVQPNTLRLVPESALPGATTQARQTLEPNFPPTIRQRSSSSTSASANGRLAESIDMHKRKGRGSSKERRASKKARRSPSMSSSCTSYSAEEVFVSPTLLTWVVSAGVVVVLSAISFSAGYSIGHEAGKVEASIPVSADVTSCATDAGRSSLGLRRLRFAVQA</sequence>
<dbReference type="Proteomes" id="UP000308133">
    <property type="component" value="Unassembled WGS sequence"/>
</dbReference>
<feature type="compositionally biased region" description="Acidic residues" evidence="1">
    <location>
        <begin position="99"/>
        <end position="108"/>
    </location>
</feature>
<feature type="compositionally biased region" description="Polar residues" evidence="1">
    <location>
        <begin position="150"/>
        <end position="162"/>
    </location>
</feature>
<feature type="region of interest" description="Disordered" evidence="1">
    <location>
        <begin position="150"/>
        <end position="225"/>
    </location>
</feature>